<dbReference type="Proteomes" id="UP000663686">
    <property type="component" value="Chromosome"/>
</dbReference>
<evidence type="ECO:0000313" key="1">
    <source>
        <dbReference type="EMBL" id="QRK84965.1"/>
    </source>
</evidence>
<gene>
    <name evidence="1" type="ORF">JN757_04060</name>
</gene>
<proteinExistence type="predicted"/>
<accession>A0ABX7GHW6</accession>
<organism evidence="1 2">
    <name type="scientific">Pseudomonas granadensis</name>
    <dbReference type="NCBI Taxonomy" id="1421430"/>
    <lineage>
        <taxon>Bacteria</taxon>
        <taxon>Pseudomonadati</taxon>
        <taxon>Pseudomonadota</taxon>
        <taxon>Gammaproteobacteria</taxon>
        <taxon>Pseudomonadales</taxon>
        <taxon>Pseudomonadaceae</taxon>
        <taxon>Pseudomonas</taxon>
    </lineage>
</organism>
<dbReference type="RefSeq" id="WP_203420567.1">
    <property type="nucleotide sequence ID" value="NZ_CP069352.1"/>
</dbReference>
<keyword evidence="2" id="KW-1185">Reference proteome</keyword>
<sequence length="218" mass="23422">MSTGLGCNAFVCAGALVLVANELPDAHKTDVLNALLYAQTVADRNVADFSAIASWNQARNRALSVTGALLLGEPEIHFPVPAPASFTLLTLAQQAMHRVNPAMAVVADGWLQGLRLEQPPAALQVLEKHVVKEEKWVRFLLTLVSAQASISTVVICFQAADLREASVIQRRFSAEALIGNMSISASKALLESEDYDFSRAAILSLLGKRCLEQIVGLT</sequence>
<dbReference type="EMBL" id="CP069352">
    <property type="protein sequence ID" value="QRK84965.1"/>
    <property type="molecule type" value="Genomic_DNA"/>
</dbReference>
<evidence type="ECO:0000313" key="2">
    <source>
        <dbReference type="Proteomes" id="UP000663686"/>
    </source>
</evidence>
<reference evidence="1 2" key="1">
    <citation type="submission" date="2021-03" db="EMBL/GenBank/DDBJ databases">
        <title>P. granadensis CT364 genome publication.</title>
        <authorList>
            <person name="Stach J."/>
            <person name="Montero-Calasanz Md.C."/>
        </authorList>
    </citation>
    <scope>NUCLEOTIDE SEQUENCE [LARGE SCALE GENOMIC DNA]</scope>
    <source>
        <strain evidence="1 2">CT364</strain>
    </source>
</reference>
<protein>
    <submittedName>
        <fullName evidence="1">Uncharacterized protein</fullName>
    </submittedName>
</protein>
<name>A0ABX7GHW6_9PSED</name>